<evidence type="ECO:0000256" key="2">
    <source>
        <dbReference type="ARBA" id="ARBA00022737"/>
    </source>
</evidence>
<dbReference type="PANTHER" id="PTHR46647:SF1">
    <property type="entry name" value="RAB9 EFFECTOR PROTEIN WITH KELCH MOTIFS"/>
    <property type="match status" value="1"/>
</dbReference>
<feature type="region of interest" description="Disordered" evidence="5">
    <location>
        <begin position="357"/>
        <end position="376"/>
    </location>
</feature>
<dbReference type="InterPro" id="IPR006652">
    <property type="entry name" value="Kelch_1"/>
</dbReference>
<keyword evidence="1" id="KW-0880">Kelch repeat</keyword>
<dbReference type="InterPro" id="IPR052124">
    <property type="entry name" value="Rab9_kelch_effector"/>
</dbReference>
<evidence type="ECO:0000256" key="3">
    <source>
        <dbReference type="ARBA" id="ARBA00037224"/>
    </source>
</evidence>
<comment type="function">
    <text evidence="3">Rab9 effector required for endosome to trans-Golgi network (TGN) transport.</text>
</comment>
<accession>A0AAD9NV01</accession>
<comment type="caution">
    <text evidence="6">The sequence shown here is derived from an EMBL/GenBank/DDBJ whole genome shotgun (WGS) entry which is preliminary data.</text>
</comment>
<dbReference type="EMBL" id="JAODUO010000442">
    <property type="protein sequence ID" value="KAK2180459.1"/>
    <property type="molecule type" value="Genomic_DNA"/>
</dbReference>
<evidence type="ECO:0000313" key="6">
    <source>
        <dbReference type="EMBL" id="KAK2180459.1"/>
    </source>
</evidence>
<keyword evidence="7" id="KW-1185">Reference proteome</keyword>
<dbReference type="InterPro" id="IPR015915">
    <property type="entry name" value="Kelch-typ_b-propeller"/>
</dbReference>
<dbReference type="Proteomes" id="UP001209878">
    <property type="component" value="Unassembled WGS sequence"/>
</dbReference>
<dbReference type="Pfam" id="PF24681">
    <property type="entry name" value="Kelch_KLHDC2_KLHL20_DRC7"/>
    <property type="match status" value="1"/>
</dbReference>
<gene>
    <name evidence="6" type="ORF">NP493_442g01022</name>
</gene>
<organism evidence="6 7">
    <name type="scientific">Ridgeia piscesae</name>
    <name type="common">Tubeworm</name>
    <dbReference type="NCBI Taxonomy" id="27915"/>
    <lineage>
        <taxon>Eukaryota</taxon>
        <taxon>Metazoa</taxon>
        <taxon>Spiralia</taxon>
        <taxon>Lophotrochozoa</taxon>
        <taxon>Annelida</taxon>
        <taxon>Polychaeta</taxon>
        <taxon>Sedentaria</taxon>
        <taxon>Canalipalpata</taxon>
        <taxon>Sabellida</taxon>
        <taxon>Siboglinidae</taxon>
        <taxon>Ridgeia</taxon>
    </lineage>
</organism>
<dbReference type="SUPFAM" id="SSF117281">
    <property type="entry name" value="Kelch motif"/>
    <property type="match status" value="1"/>
</dbReference>
<evidence type="ECO:0000256" key="5">
    <source>
        <dbReference type="SAM" id="MobiDB-lite"/>
    </source>
</evidence>
<reference evidence="6" key="1">
    <citation type="journal article" date="2023" name="Mol. Biol. Evol.">
        <title>Third-Generation Sequencing Reveals the Adaptive Role of the Epigenome in Three Deep-Sea Polychaetes.</title>
        <authorList>
            <person name="Perez M."/>
            <person name="Aroh O."/>
            <person name="Sun Y."/>
            <person name="Lan Y."/>
            <person name="Juniper S.K."/>
            <person name="Young C.R."/>
            <person name="Angers B."/>
            <person name="Qian P.Y."/>
        </authorList>
    </citation>
    <scope>NUCLEOTIDE SEQUENCE</scope>
    <source>
        <strain evidence="6">R07B-5</strain>
    </source>
</reference>
<evidence type="ECO:0000256" key="4">
    <source>
        <dbReference type="ARBA" id="ARBA00039295"/>
    </source>
</evidence>
<name>A0AAD9NV01_RIDPI</name>
<evidence type="ECO:0000313" key="7">
    <source>
        <dbReference type="Proteomes" id="UP001209878"/>
    </source>
</evidence>
<feature type="compositionally biased region" description="Polar residues" evidence="5">
    <location>
        <begin position="363"/>
        <end position="376"/>
    </location>
</feature>
<keyword evidence="2" id="KW-0677">Repeat</keyword>
<proteinExistence type="predicted"/>
<sequence>MELHPILEQGNPPAPNLWYVLSAMGDSPSMRVGHTCTYIPSHDPDGGSGKLYVIGGANPDGAFAETCVLDLDTFTWDVCDATGLKARYEHSAFVPQNDPTKIYVFGGAHQGSNHNDVQQFDTVKQTWTTVAVNGAAPSPRTYHTAACVGDQFIVYSGGQCGSEPVGDRQVYSFDATTHTWSTLNVRGDSPKPRHGHLVVPVGNKIFVHGGMSGTTFYNDLYILDLKSKTWTSVKQKKGSPSARAAHSGVVFDSHLYVFAGMNRDGALDDAYKLNIETLKWSKVQLEGPPPACRLDFGMCTVRLHVTVAPPGGTDMMVTGKQAKEYLEQQLSRYSSAGSTRSLASSYGSAGSVSHDDCILDLPSSPSHNAPADSQSTQLPDAAAATCDGDCAVAMAMPDSLPPLPHVTVEMCLVMGGMDTEGEMFDDTLVMLLEEAGSGVGVNGEGKGEGTEG</sequence>
<dbReference type="Gene3D" id="2.120.10.80">
    <property type="entry name" value="Kelch-type beta propeller"/>
    <property type="match status" value="2"/>
</dbReference>
<dbReference type="PANTHER" id="PTHR46647">
    <property type="entry name" value="RAB9 EFFECTOR PROTEIN WITH KELCH MOTIFS"/>
    <property type="match status" value="1"/>
</dbReference>
<protein>
    <recommendedName>
        <fullName evidence="4">Rab9 effector protein with kelch motifs</fullName>
    </recommendedName>
</protein>
<dbReference type="AlphaFoldDB" id="A0AAD9NV01"/>
<dbReference type="SMART" id="SM00612">
    <property type="entry name" value="Kelch"/>
    <property type="match status" value="4"/>
</dbReference>
<evidence type="ECO:0000256" key="1">
    <source>
        <dbReference type="ARBA" id="ARBA00022441"/>
    </source>
</evidence>